<dbReference type="PANTHER" id="PTHR10543">
    <property type="entry name" value="BETA-CAROTENE DIOXYGENASE"/>
    <property type="match status" value="1"/>
</dbReference>
<protein>
    <submittedName>
        <fullName evidence="7">Retinal pigment epithelial membrane protein</fullName>
    </submittedName>
</protein>
<name>A0A1G7FTF1_9BACL</name>
<dbReference type="GO" id="GO:0016121">
    <property type="term" value="P:carotene catabolic process"/>
    <property type="evidence" value="ECO:0007669"/>
    <property type="project" value="TreeGrafter"/>
</dbReference>
<dbReference type="GO" id="GO:0010436">
    <property type="term" value="F:carotenoid dioxygenase activity"/>
    <property type="evidence" value="ECO:0007669"/>
    <property type="project" value="TreeGrafter"/>
</dbReference>
<evidence type="ECO:0000313" key="7">
    <source>
        <dbReference type="EMBL" id="SDE79200.1"/>
    </source>
</evidence>
<comment type="similarity">
    <text evidence="1">Belongs to the carotenoid oxygenase family.</text>
</comment>
<dbReference type="STRING" id="426756.SAMN04488126_1218"/>
<evidence type="ECO:0000313" key="9">
    <source>
        <dbReference type="Proteomes" id="UP000272481"/>
    </source>
</evidence>
<keyword evidence="2 5" id="KW-0479">Metal-binding</keyword>
<evidence type="ECO:0000256" key="5">
    <source>
        <dbReference type="PIRSR" id="PIRSR604294-1"/>
    </source>
</evidence>
<dbReference type="EMBL" id="RWGW01000008">
    <property type="protein sequence ID" value="RSK33750.1"/>
    <property type="molecule type" value="Genomic_DNA"/>
</dbReference>
<dbReference type="RefSeq" id="WP_092098277.1">
    <property type="nucleotide sequence ID" value="NZ_FNAR01000021.1"/>
</dbReference>
<proteinExistence type="inferred from homology"/>
<dbReference type="InterPro" id="IPR004294">
    <property type="entry name" value="Carotenoid_Oase"/>
</dbReference>
<keyword evidence="3" id="KW-0560">Oxidoreductase</keyword>
<evidence type="ECO:0000256" key="3">
    <source>
        <dbReference type="ARBA" id="ARBA00023002"/>
    </source>
</evidence>
<dbReference type="Proteomes" id="UP000198823">
    <property type="component" value="Unassembled WGS sequence"/>
</dbReference>
<dbReference type="Proteomes" id="UP000272481">
    <property type="component" value="Unassembled WGS sequence"/>
</dbReference>
<accession>A0A1G7FTF1</accession>
<reference evidence="6 9" key="2">
    <citation type="submission" date="2018-12" db="EMBL/GenBank/DDBJ databases">
        <title>Comparitive functional genomics of dry heat resistant strains isolated from the viking spacecraft.</title>
        <authorList>
            <person name="Seuylemezian A."/>
            <person name="Vaishampayan P."/>
        </authorList>
    </citation>
    <scope>NUCLEOTIDE SEQUENCE [LARGE SCALE GENOMIC DNA]</scope>
    <source>
        <strain evidence="6 9">M6-11</strain>
    </source>
</reference>
<reference evidence="7 8" key="1">
    <citation type="submission" date="2016-10" db="EMBL/GenBank/DDBJ databases">
        <authorList>
            <person name="de Groot N.N."/>
        </authorList>
    </citation>
    <scope>NUCLEOTIDE SEQUENCE [LARGE SCALE GENOMIC DNA]</scope>
    <source>
        <strain evidence="7 8">CGMCC 1.6762</strain>
    </source>
</reference>
<dbReference type="PANTHER" id="PTHR10543:SF89">
    <property type="entry name" value="CAROTENOID 9,10(9',10')-CLEAVAGE DIOXYGENASE 1"/>
    <property type="match status" value="1"/>
</dbReference>
<sequence length="179" mass="20803">MPAVGEKNSDPYERILAHLDKHNTKTHMWRFRFNMKTGKTTEQCIDDEVTEFPVVNNHYVGYQYRYSYNTLFEKGNWLFIGIKKYDLLTGNATRYEYGEGRYGDEPQIALRPNPKAEDDGYVITMVLDMKNNQSEVLILGAAEIERGPIARIILPHVVQTGTHACWVEGERLYRENPVR</sequence>
<keyword evidence="9" id="KW-1185">Reference proteome</keyword>
<evidence type="ECO:0000313" key="8">
    <source>
        <dbReference type="Proteomes" id="UP000198823"/>
    </source>
</evidence>
<organism evidence="7 8">
    <name type="scientific">Bhargavaea beijingensis</name>
    <dbReference type="NCBI Taxonomy" id="426756"/>
    <lineage>
        <taxon>Bacteria</taxon>
        <taxon>Bacillati</taxon>
        <taxon>Bacillota</taxon>
        <taxon>Bacilli</taxon>
        <taxon>Bacillales</taxon>
        <taxon>Caryophanaceae</taxon>
        <taxon>Bhargavaea</taxon>
    </lineage>
</organism>
<dbReference type="Pfam" id="PF03055">
    <property type="entry name" value="RPE65"/>
    <property type="match status" value="1"/>
</dbReference>
<keyword evidence="4 5" id="KW-0408">Iron</keyword>
<dbReference type="OrthoDB" id="6636843at2"/>
<comment type="cofactor">
    <cofactor evidence="5">
        <name>Fe(2+)</name>
        <dbReference type="ChEBI" id="CHEBI:29033"/>
    </cofactor>
    <text evidence="5">Binds 1 Fe(2+) ion per subunit.</text>
</comment>
<dbReference type="EMBL" id="FNAR01000021">
    <property type="protein sequence ID" value="SDE79200.1"/>
    <property type="molecule type" value="Genomic_DNA"/>
</dbReference>
<dbReference type="GO" id="GO:0046872">
    <property type="term" value="F:metal ion binding"/>
    <property type="evidence" value="ECO:0007669"/>
    <property type="project" value="UniProtKB-KW"/>
</dbReference>
<gene>
    <name evidence="6" type="ORF">EJA12_06290</name>
    <name evidence="7" type="ORF">SAMN04488126_1218</name>
</gene>
<evidence type="ECO:0000313" key="6">
    <source>
        <dbReference type="EMBL" id="RSK33750.1"/>
    </source>
</evidence>
<feature type="binding site" evidence="5">
    <location>
        <position position="163"/>
    </location>
    <ligand>
        <name>Fe cation</name>
        <dbReference type="ChEBI" id="CHEBI:24875"/>
        <note>catalytic</note>
    </ligand>
</feature>
<dbReference type="AlphaFoldDB" id="A0A1G7FTF1"/>
<evidence type="ECO:0000256" key="1">
    <source>
        <dbReference type="ARBA" id="ARBA00006787"/>
    </source>
</evidence>
<evidence type="ECO:0000256" key="4">
    <source>
        <dbReference type="ARBA" id="ARBA00023004"/>
    </source>
</evidence>
<evidence type="ECO:0000256" key="2">
    <source>
        <dbReference type="ARBA" id="ARBA00022723"/>
    </source>
</evidence>